<dbReference type="AlphaFoldDB" id="Q4RN74"/>
<accession>Q4RN74</accession>
<name>Q4RN74_TETNG</name>
<dbReference type="KEGG" id="tng:GSTEN00031697G001"/>
<evidence type="ECO:0000313" key="1">
    <source>
        <dbReference type="EMBL" id="CAG10158.1"/>
    </source>
</evidence>
<proteinExistence type="predicted"/>
<gene>
    <name evidence="1" type="ORF">GSTENG00031697001</name>
</gene>
<sequence length="73" mass="7773">MYSSRVAPGACYVAALCPPATVSIEQVKIPVGGRGVYTQRKVPESNASSIRFNVVLQRDLPPGGSRTSQKVLL</sequence>
<organism evidence="1">
    <name type="scientific">Tetraodon nigroviridis</name>
    <name type="common">Spotted green pufferfish</name>
    <name type="synonym">Chelonodon nigroviridis</name>
    <dbReference type="NCBI Taxonomy" id="99883"/>
    <lineage>
        <taxon>Eukaryota</taxon>
        <taxon>Metazoa</taxon>
        <taxon>Chordata</taxon>
        <taxon>Craniata</taxon>
        <taxon>Vertebrata</taxon>
        <taxon>Euteleostomi</taxon>
        <taxon>Actinopterygii</taxon>
        <taxon>Neopterygii</taxon>
        <taxon>Teleostei</taxon>
        <taxon>Neoteleostei</taxon>
        <taxon>Acanthomorphata</taxon>
        <taxon>Eupercaria</taxon>
        <taxon>Tetraodontiformes</taxon>
        <taxon>Tetradontoidea</taxon>
        <taxon>Tetraodontidae</taxon>
        <taxon>Tetraodon</taxon>
    </lineage>
</organism>
<protein>
    <submittedName>
        <fullName evidence="1">(spotted green pufferfish) hypothetical protein</fullName>
    </submittedName>
</protein>
<reference evidence="1" key="1">
    <citation type="journal article" date="2004" name="Nature">
        <title>Genome duplication in the teleost fish Tetraodon nigroviridis reveals the early vertebrate proto-karyotype.</title>
        <authorList>
            <person name="Jaillon O."/>
            <person name="Aury J.-M."/>
            <person name="Brunet F."/>
            <person name="Petit J.-L."/>
            <person name="Stange-Thomann N."/>
            <person name="Mauceli E."/>
            <person name="Bouneau L."/>
            <person name="Fischer C."/>
            <person name="Ozouf-Costaz C."/>
            <person name="Bernot A."/>
            <person name="Nicaud S."/>
            <person name="Jaffe D."/>
            <person name="Fisher S."/>
            <person name="Lutfalla G."/>
            <person name="Dossat C."/>
            <person name="Segurens B."/>
            <person name="Dasilva C."/>
            <person name="Salanoubat M."/>
            <person name="Levy M."/>
            <person name="Boudet N."/>
            <person name="Castellano S."/>
            <person name="Anthouard V."/>
            <person name="Jubin C."/>
            <person name="Castelli V."/>
            <person name="Katinka M."/>
            <person name="Vacherie B."/>
            <person name="Biemont C."/>
            <person name="Skalli Z."/>
            <person name="Cattolico L."/>
            <person name="Poulain J."/>
            <person name="De Berardinis V."/>
            <person name="Cruaud C."/>
            <person name="Duprat S."/>
            <person name="Brottier P."/>
            <person name="Coutanceau J.-P."/>
            <person name="Gouzy J."/>
            <person name="Parra G."/>
            <person name="Lardier G."/>
            <person name="Chapple C."/>
            <person name="McKernan K.J."/>
            <person name="McEwan P."/>
            <person name="Bosak S."/>
            <person name="Kellis M."/>
            <person name="Volff J.-N."/>
            <person name="Guigo R."/>
            <person name="Zody M.C."/>
            <person name="Mesirov J."/>
            <person name="Lindblad-Toh K."/>
            <person name="Birren B."/>
            <person name="Nusbaum C."/>
            <person name="Kahn D."/>
            <person name="Robinson-Rechavi M."/>
            <person name="Laudet V."/>
            <person name="Schachter V."/>
            <person name="Quetier F."/>
            <person name="Saurin W."/>
            <person name="Scarpelli C."/>
            <person name="Wincker P."/>
            <person name="Lander E.S."/>
            <person name="Weissenbach J."/>
            <person name="Roest Crollius H."/>
        </authorList>
    </citation>
    <scope>NUCLEOTIDE SEQUENCE [LARGE SCALE GENOMIC DNA]</scope>
</reference>
<comment type="caution">
    <text evidence="1">The sequence shown here is derived from an EMBL/GenBank/DDBJ whole genome shotgun (WGS) entry which is preliminary data.</text>
</comment>
<reference evidence="1" key="2">
    <citation type="submission" date="2004-02" db="EMBL/GenBank/DDBJ databases">
        <authorList>
            <consortium name="Genoscope"/>
            <consortium name="Whitehead Institute Centre for Genome Research"/>
        </authorList>
    </citation>
    <scope>NUCLEOTIDE SEQUENCE</scope>
</reference>
<dbReference type="EMBL" id="CAAE01015016">
    <property type="protein sequence ID" value="CAG10158.1"/>
    <property type="molecule type" value="Genomic_DNA"/>
</dbReference>